<sequence>MRLFFLCLLIYTWFTDIHVLESVFPFIISYMPAYLNRCLDTWYHYLSVIYQGFFLFSGSHITALVVEC</sequence>
<keyword evidence="1" id="KW-1133">Transmembrane helix</keyword>
<proteinExistence type="predicted"/>
<feature type="transmembrane region" description="Helical" evidence="1">
    <location>
        <begin position="43"/>
        <end position="66"/>
    </location>
</feature>
<evidence type="ECO:0000313" key="2">
    <source>
        <dbReference type="EMBL" id="MBX20786.1"/>
    </source>
</evidence>
<dbReference type="EMBL" id="GGEC01040302">
    <property type="protein sequence ID" value="MBX20786.1"/>
    <property type="molecule type" value="Transcribed_RNA"/>
</dbReference>
<accession>A0A2P2LS39</accession>
<reference evidence="2" key="1">
    <citation type="submission" date="2018-02" db="EMBL/GenBank/DDBJ databases">
        <title>Rhizophora mucronata_Transcriptome.</title>
        <authorList>
            <person name="Meera S.P."/>
            <person name="Sreeshan A."/>
            <person name="Augustine A."/>
        </authorList>
    </citation>
    <scope>NUCLEOTIDE SEQUENCE</scope>
    <source>
        <tissue evidence="2">Leaf</tissue>
    </source>
</reference>
<evidence type="ECO:0000256" key="1">
    <source>
        <dbReference type="SAM" id="Phobius"/>
    </source>
</evidence>
<keyword evidence="1" id="KW-0812">Transmembrane</keyword>
<dbReference type="AlphaFoldDB" id="A0A2P2LS39"/>
<name>A0A2P2LS39_RHIMU</name>
<organism evidence="2">
    <name type="scientific">Rhizophora mucronata</name>
    <name type="common">Asiatic mangrove</name>
    <dbReference type="NCBI Taxonomy" id="61149"/>
    <lineage>
        <taxon>Eukaryota</taxon>
        <taxon>Viridiplantae</taxon>
        <taxon>Streptophyta</taxon>
        <taxon>Embryophyta</taxon>
        <taxon>Tracheophyta</taxon>
        <taxon>Spermatophyta</taxon>
        <taxon>Magnoliopsida</taxon>
        <taxon>eudicotyledons</taxon>
        <taxon>Gunneridae</taxon>
        <taxon>Pentapetalae</taxon>
        <taxon>rosids</taxon>
        <taxon>fabids</taxon>
        <taxon>Malpighiales</taxon>
        <taxon>Rhizophoraceae</taxon>
        <taxon>Rhizophora</taxon>
    </lineage>
</organism>
<keyword evidence="1" id="KW-0472">Membrane</keyword>
<protein>
    <submittedName>
        <fullName evidence="2">Uncharacterized protein</fullName>
    </submittedName>
</protein>